<gene>
    <name evidence="1" type="ORF">B296_00005018</name>
</gene>
<accession>A0A427B6D0</accession>
<dbReference type="AlphaFoldDB" id="A0A427B6D0"/>
<dbReference type="Proteomes" id="UP000287651">
    <property type="component" value="Unassembled WGS sequence"/>
</dbReference>
<sequence length="331" mass="36179">SACFNAVQQASVGFSSGFTVAMHGLQAASPTWVILHRLWPAATVVDAATNRRTIAIATTTVLSFNSIALSPSLHLGLDCHRKRQYGRYVVLVQYGSRDCGLSGSGDHETAAEATRLIMCAAGCSLYWWMGRAAKQRGSIWDTIKGQLQTEFSDIAPSDPSSLLSPPKSGHLSLDYTCMKWNLINGRGVTAVSYSMLRRYVYTTGVDGMVCQIDTSTGSILGRFRAFTKPISSMSVSAGKVSYIEAECFWLFYPARFSLPSGKASYRSVHTGSVADRYVDRSLPGTVTALAVRGLLSSLRGERKCLAALGERPRRHIYLLKCIVKTWKNNHN</sequence>
<reference evidence="1 2" key="1">
    <citation type="journal article" date="2014" name="Agronomy (Basel)">
        <title>A Draft Genome Sequence for Ensete ventricosum, the Drought-Tolerant Tree Against Hunger.</title>
        <authorList>
            <person name="Harrison J."/>
            <person name="Moore K.A."/>
            <person name="Paszkiewicz K."/>
            <person name="Jones T."/>
            <person name="Grant M."/>
            <person name="Ambacheew D."/>
            <person name="Muzemil S."/>
            <person name="Studholme D.J."/>
        </authorList>
    </citation>
    <scope>NUCLEOTIDE SEQUENCE [LARGE SCALE GENOMIC DNA]</scope>
</reference>
<evidence type="ECO:0000313" key="2">
    <source>
        <dbReference type="Proteomes" id="UP000287651"/>
    </source>
</evidence>
<dbReference type="Gene3D" id="2.130.10.10">
    <property type="entry name" value="YVTN repeat-like/Quinoprotein amine dehydrogenase"/>
    <property type="match status" value="1"/>
</dbReference>
<proteinExistence type="predicted"/>
<name>A0A427B6D0_ENSVE</name>
<organism evidence="1 2">
    <name type="scientific">Ensete ventricosum</name>
    <name type="common">Abyssinian banana</name>
    <name type="synonym">Musa ensete</name>
    <dbReference type="NCBI Taxonomy" id="4639"/>
    <lineage>
        <taxon>Eukaryota</taxon>
        <taxon>Viridiplantae</taxon>
        <taxon>Streptophyta</taxon>
        <taxon>Embryophyta</taxon>
        <taxon>Tracheophyta</taxon>
        <taxon>Spermatophyta</taxon>
        <taxon>Magnoliopsida</taxon>
        <taxon>Liliopsida</taxon>
        <taxon>Zingiberales</taxon>
        <taxon>Musaceae</taxon>
        <taxon>Ensete</taxon>
    </lineage>
</organism>
<comment type="caution">
    <text evidence="1">The sequence shown here is derived from an EMBL/GenBank/DDBJ whole genome shotgun (WGS) entry which is preliminary data.</text>
</comment>
<protein>
    <submittedName>
        <fullName evidence="1">Uncharacterized protein</fullName>
    </submittedName>
</protein>
<dbReference type="PANTHER" id="PTHR45290">
    <property type="entry name" value="OS03G0300300 PROTEIN"/>
    <property type="match status" value="1"/>
</dbReference>
<dbReference type="SUPFAM" id="SSF50998">
    <property type="entry name" value="Quinoprotein alcohol dehydrogenase-like"/>
    <property type="match status" value="1"/>
</dbReference>
<feature type="non-terminal residue" evidence="1">
    <location>
        <position position="1"/>
    </location>
</feature>
<evidence type="ECO:0000313" key="1">
    <source>
        <dbReference type="EMBL" id="RRT84022.1"/>
    </source>
</evidence>
<dbReference type="PANTHER" id="PTHR45290:SF1">
    <property type="entry name" value="OS03G0300300 PROTEIN"/>
    <property type="match status" value="1"/>
</dbReference>
<dbReference type="EMBL" id="AMZH03000390">
    <property type="protein sequence ID" value="RRT84022.1"/>
    <property type="molecule type" value="Genomic_DNA"/>
</dbReference>
<dbReference type="InterPro" id="IPR011047">
    <property type="entry name" value="Quinoprotein_ADH-like_sf"/>
</dbReference>
<dbReference type="InterPro" id="IPR015943">
    <property type="entry name" value="WD40/YVTN_repeat-like_dom_sf"/>
</dbReference>